<gene>
    <name evidence="2" type="ORF">MNBD_GAMMA17-454</name>
</gene>
<dbReference type="InterPro" id="IPR025738">
    <property type="entry name" value="BatD"/>
</dbReference>
<reference evidence="2" key="1">
    <citation type="submission" date="2018-06" db="EMBL/GenBank/DDBJ databases">
        <authorList>
            <person name="Zhirakovskaya E."/>
        </authorList>
    </citation>
    <scope>NUCLEOTIDE SEQUENCE</scope>
</reference>
<dbReference type="InterPro" id="IPR057699">
    <property type="entry name" value="DUF7939"/>
</dbReference>
<dbReference type="Pfam" id="PF25607">
    <property type="entry name" value="DUF7939"/>
    <property type="match status" value="1"/>
</dbReference>
<evidence type="ECO:0000259" key="1">
    <source>
        <dbReference type="Pfam" id="PF25607"/>
    </source>
</evidence>
<sequence>MVKDQSSIVRWWLCGVMMMLALPALAATITAKSDRNPVAMNESFRLVFEADGRVDDDPDFKALEQSFDIKSQSQGTTMQIVNGSVSQTRQWTLVLMPKSSGRLVVPSIPFGDDKSQSLVIGVTEQAAPTSAANHSVLFIEVSAETATESGDAYVQSQVIYKARLFRAVNVANASLSEPAISDADAVIEKLGDDREFETTRDGRRYVVLERSYAIFPQQSGKLTISPLTFEGQVVNRSRGMFDVFEPGGKIRRVQSDSVVLNVQAMPAAQESQQWLPAREVQLIETWPEEIDLSKMLTAGEPLTWTLTLIADGLTAAQLPAITPVMPDGLKAYPDQARLMNDKKQDTLIGVRQEKIALIPIRAGEYQLPAVEVVWWNSLSGQREVASLPARTLRVSAAPVSNVASVAPPAMAEMTARGDVSPPVAPQQDSDWQIVSALLGFGWLLTASAWWMARRKVKQNSQDENGAVVADVRAVKKAMQRACHDHDAPAAKEALLAWANICWLDDSPKSLAEIAARVDEPFSLEIIHLNSQLYSRLGSADTDGWKGAKLWQQFERALSQHKRSPLVAEPILAPMYP</sequence>
<feature type="domain" description="DUF7939" evidence="1">
    <location>
        <begin position="473"/>
        <end position="559"/>
    </location>
</feature>
<name>A0A3B0ZQH8_9ZZZZ</name>
<dbReference type="PANTHER" id="PTHR40940">
    <property type="entry name" value="PROTEIN BATD-RELATED"/>
    <property type="match status" value="1"/>
</dbReference>
<organism evidence="2">
    <name type="scientific">hydrothermal vent metagenome</name>
    <dbReference type="NCBI Taxonomy" id="652676"/>
    <lineage>
        <taxon>unclassified sequences</taxon>
        <taxon>metagenomes</taxon>
        <taxon>ecological metagenomes</taxon>
    </lineage>
</organism>
<evidence type="ECO:0000313" key="2">
    <source>
        <dbReference type="EMBL" id="VAW90363.1"/>
    </source>
</evidence>
<proteinExistence type="predicted"/>
<dbReference type="Pfam" id="PF13584">
    <property type="entry name" value="BatD"/>
    <property type="match status" value="1"/>
</dbReference>
<protein>
    <submittedName>
        <fullName evidence="2">Aerotolerance protein BatD</fullName>
    </submittedName>
</protein>
<dbReference type="PANTHER" id="PTHR40940:SF1">
    <property type="entry name" value="PROTEIN BATD"/>
    <property type="match status" value="1"/>
</dbReference>
<dbReference type="EMBL" id="UOFQ01000183">
    <property type="protein sequence ID" value="VAW90363.1"/>
    <property type="molecule type" value="Genomic_DNA"/>
</dbReference>
<accession>A0A3B0ZQH8</accession>
<dbReference type="AlphaFoldDB" id="A0A3B0ZQH8"/>